<gene>
    <name evidence="1" type="ORF">SAMN05192565_13728</name>
</gene>
<evidence type="ECO:0000313" key="1">
    <source>
        <dbReference type="EMBL" id="SFH11110.1"/>
    </source>
</evidence>
<evidence type="ECO:0000313" key="2">
    <source>
        <dbReference type="Proteomes" id="UP000199229"/>
    </source>
</evidence>
<dbReference type="Proteomes" id="UP000199229">
    <property type="component" value="Unassembled WGS sequence"/>
</dbReference>
<keyword evidence="2" id="KW-1185">Reference proteome</keyword>
<dbReference type="AlphaFoldDB" id="A0A1I2XC74"/>
<name>A0A1I2XC74_9HYPH</name>
<organism evidence="1 2">
    <name type="scientific">Methylobacterium gossipiicola</name>
    <dbReference type="NCBI Taxonomy" id="582675"/>
    <lineage>
        <taxon>Bacteria</taxon>
        <taxon>Pseudomonadati</taxon>
        <taxon>Pseudomonadota</taxon>
        <taxon>Alphaproteobacteria</taxon>
        <taxon>Hyphomicrobiales</taxon>
        <taxon>Methylobacteriaceae</taxon>
        <taxon>Methylobacterium</taxon>
    </lineage>
</organism>
<proteinExistence type="predicted"/>
<reference evidence="2" key="1">
    <citation type="submission" date="2016-10" db="EMBL/GenBank/DDBJ databases">
        <authorList>
            <person name="Varghese N."/>
            <person name="Submissions S."/>
        </authorList>
    </citation>
    <scope>NUCLEOTIDE SEQUENCE [LARGE SCALE GENOMIC DNA]</scope>
    <source>
        <strain evidence="2">Gh-105</strain>
    </source>
</reference>
<accession>A0A1I2XC74</accession>
<protein>
    <submittedName>
        <fullName evidence="1">Uncharacterized protein</fullName>
    </submittedName>
</protein>
<sequence>MVGRHDAVPWLLHLTLGEDDWSLKNFDLGGDEPACMPAG</sequence>
<dbReference type="EMBL" id="FOPM01000037">
    <property type="protein sequence ID" value="SFH11110.1"/>
    <property type="molecule type" value="Genomic_DNA"/>
</dbReference>